<evidence type="ECO:0000313" key="2">
    <source>
        <dbReference type="Proteomes" id="UP000549616"/>
    </source>
</evidence>
<dbReference type="Proteomes" id="UP000549616">
    <property type="component" value="Unassembled WGS sequence"/>
</dbReference>
<dbReference type="InterPro" id="IPR036291">
    <property type="entry name" value="NAD(P)-bd_dom_sf"/>
</dbReference>
<dbReference type="Gene3D" id="3.40.50.720">
    <property type="entry name" value="NAD(P)-binding Rossmann-like Domain"/>
    <property type="match status" value="1"/>
</dbReference>
<gene>
    <name evidence="1" type="ORF">HNR02_005634</name>
</gene>
<proteinExistence type="predicted"/>
<sequence>MPETEQDKLAAFDALPVELVQPSDISDAVLWPASDAARYVTGVALPVDAGFHVR</sequence>
<keyword evidence="2" id="KW-1185">Reference proteome</keyword>
<dbReference type="SUPFAM" id="SSF51735">
    <property type="entry name" value="NAD(P)-binding Rossmann-fold domains"/>
    <property type="match status" value="1"/>
</dbReference>
<organism evidence="1 2">
    <name type="scientific">Amycolatopsis endophytica</name>
    <dbReference type="NCBI Taxonomy" id="860233"/>
    <lineage>
        <taxon>Bacteria</taxon>
        <taxon>Bacillati</taxon>
        <taxon>Actinomycetota</taxon>
        <taxon>Actinomycetes</taxon>
        <taxon>Pseudonocardiales</taxon>
        <taxon>Pseudonocardiaceae</taxon>
        <taxon>Amycolatopsis</taxon>
    </lineage>
</organism>
<reference evidence="1 2" key="1">
    <citation type="submission" date="2020-07" db="EMBL/GenBank/DDBJ databases">
        <title>Sequencing the genomes of 1000 actinobacteria strains.</title>
        <authorList>
            <person name="Klenk H.-P."/>
        </authorList>
    </citation>
    <scope>NUCLEOTIDE SEQUENCE [LARGE SCALE GENOMIC DNA]</scope>
    <source>
        <strain evidence="1 2">DSM 104006</strain>
    </source>
</reference>
<name>A0A853BAR0_9PSEU</name>
<dbReference type="RefSeq" id="WP_312861189.1">
    <property type="nucleotide sequence ID" value="NZ_JACCFK010000002.1"/>
</dbReference>
<comment type="caution">
    <text evidence="1">The sequence shown here is derived from an EMBL/GenBank/DDBJ whole genome shotgun (WGS) entry which is preliminary data.</text>
</comment>
<evidence type="ECO:0000313" key="1">
    <source>
        <dbReference type="EMBL" id="NYI92259.1"/>
    </source>
</evidence>
<dbReference type="AlphaFoldDB" id="A0A853BAR0"/>
<dbReference type="Pfam" id="PF13561">
    <property type="entry name" value="adh_short_C2"/>
    <property type="match status" value="1"/>
</dbReference>
<protein>
    <submittedName>
        <fullName evidence="1">NAD(P)-dependent dehydrogenase (Short-subunit alcohol dehydrogenase family)</fullName>
    </submittedName>
</protein>
<dbReference type="InterPro" id="IPR002347">
    <property type="entry name" value="SDR_fam"/>
</dbReference>
<accession>A0A853BAR0</accession>
<dbReference type="EMBL" id="JACCFK010000002">
    <property type="protein sequence ID" value="NYI92259.1"/>
    <property type="molecule type" value="Genomic_DNA"/>
</dbReference>